<organism evidence="1 2">
    <name type="scientific">Adineta steineri</name>
    <dbReference type="NCBI Taxonomy" id="433720"/>
    <lineage>
        <taxon>Eukaryota</taxon>
        <taxon>Metazoa</taxon>
        <taxon>Spiralia</taxon>
        <taxon>Gnathifera</taxon>
        <taxon>Rotifera</taxon>
        <taxon>Eurotatoria</taxon>
        <taxon>Bdelloidea</taxon>
        <taxon>Adinetida</taxon>
        <taxon>Adinetidae</taxon>
        <taxon>Adineta</taxon>
    </lineage>
</organism>
<gene>
    <name evidence="1" type="ORF">OKA104_LOCUS52619</name>
</gene>
<feature type="non-terminal residue" evidence="1">
    <location>
        <position position="99"/>
    </location>
</feature>
<evidence type="ECO:0000313" key="1">
    <source>
        <dbReference type="EMBL" id="CAF4422813.1"/>
    </source>
</evidence>
<sequence length="99" mass="11562">DYILEEQQKKNNKTIQSLDESILEKNQQANDQLALLNKKKYNSLVIKGREFGRAYGTHFDDSTHPYFTSSHYLNGIIARDNNDSIESYQFYYSNSSDNQ</sequence>
<proteinExistence type="predicted"/>
<dbReference type="AlphaFoldDB" id="A0A820QN52"/>
<dbReference type="Proteomes" id="UP000663881">
    <property type="component" value="Unassembled WGS sequence"/>
</dbReference>
<name>A0A820QN52_9BILA</name>
<feature type="non-terminal residue" evidence="1">
    <location>
        <position position="1"/>
    </location>
</feature>
<dbReference type="EMBL" id="CAJOAY010030979">
    <property type="protein sequence ID" value="CAF4422813.1"/>
    <property type="molecule type" value="Genomic_DNA"/>
</dbReference>
<protein>
    <submittedName>
        <fullName evidence="1">Uncharacterized protein</fullName>
    </submittedName>
</protein>
<reference evidence="1" key="1">
    <citation type="submission" date="2021-02" db="EMBL/GenBank/DDBJ databases">
        <authorList>
            <person name="Nowell W R."/>
        </authorList>
    </citation>
    <scope>NUCLEOTIDE SEQUENCE</scope>
</reference>
<accession>A0A820QN52</accession>
<comment type="caution">
    <text evidence="1">The sequence shown here is derived from an EMBL/GenBank/DDBJ whole genome shotgun (WGS) entry which is preliminary data.</text>
</comment>
<evidence type="ECO:0000313" key="2">
    <source>
        <dbReference type="Proteomes" id="UP000663881"/>
    </source>
</evidence>